<dbReference type="OrthoDB" id="5895647at2"/>
<name>A0A0J8JH88_9ALTE</name>
<dbReference type="AlphaFoldDB" id="A0A0J8JH88"/>
<keyword evidence="2" id="KW-1185">Reference proteome</keyword>
<evidence type="ECO:0000313" key="2">
    <source>
        <dbReference type="Proteomes" id="UP000037600"/>
    </source>
</evidence>
<proteinExistence type="predicted"/>
<dbReference type="RefSeq" id="WP_048695639.1">
    <property type="nucleotide sequence ID" value="NZ_KQ130512.1"/>
</dbReference>
<evidence type="ECO:0000313" key="1">
    <source>
        <dbReference type="EMBL" id="KMT63771.1"/>
    </source>
</evidence>
<dbReference type="STRING" id="1513271.XM47_17860"/>
<dbReference type="PATRIC" id="fig|1513271.3.peg.3661"/>
<dbReference type="Pfam" id="PF10719">
    <property type="entry name" value="ComFB"/>
    <property type="match status" value="1"/>
</dbReference>
<accession>A0A0J8JH88</accession>
<dbReference type="InterPro" id="IPR019657">
    <property type="entry name" value="ComFB"/>
</dbReference>
<protein>
    <submittedName>
        <fullName evidence="1">Competence protein ComFB</fullName>
    </submittedName>
</protein>
<dbReference type="Proteomes" id="UP000037600">
    <property type="component" value="Unassembled WGS sequence"/>
</dbReference>
<organism evidence="1 2">
    <name type="scientific">Catenovulum maritimum</name>
    <dbReference type="NCBI Taxonomy" id="1513271"/>
    <lineage>
        <taxon>Bacteria</taxon>
        <taxon>Pseudomonadati</taxon>
        <taxon>Pseudomonadota</taxon>
        <taxon>Gammaproteobacteria</taxon>
        <taxon>Alteromonadales</taxon>
        <taxon>Alteromonadaceae</taxon>
        <taxon>Catenovulum</taxon>
    </lineage>
</organism>
<comment type="caution">
    <text evidence="1">The sequence shown here is derived from an EMBL/GenBank/DDBJ whole genome shotgun (WGS) entry which is preliminary data.</text>
</comment>
<reference evidence="1 2" key="1">
    <citation type="submission" date="2015-04" db="EMBL/GenBank/DDBJ databases">
        <title>Draft Genome Sequence of the Novel Agar-Digesting Marine Bacterium Q1.</title>
        <authorList>
            <person name="Li Y."/>
            <person name="Li D."/>
            <person name="Chen G."/>
            <person name="Du Z."/>
        </authorList>
    </citation>
    <scope>NUCLEOTIDE SEQUENCE [LARGE SCALE GENOMIC DNA]</scope>
    <source>
        <strain evidence="1 2">Q1</strain>
    </source>
</reference>
<sequence>MKLHDDVHNYYEKLVVDKLATMDITEDTTEPDYLADLCCLVLNQLPPRYIRYEVDMAFYLPQAERLQMELNVDSAIRSSIKFLDARDNRNLTN</sequence>
<dbReference type="EMBL" id="LAZL01000042">
    <property type="protein sequence ID" value="KMT63771.1"/>
    <property type="molecule type" value="Genomic_DNA"/>
</dbReference>
<gene>
    <name evidence="1" type="ORF">XM47_17860</name>
</gene>